<dbReference type="AlphaFoldDB" id="A0A8D5U4D3"/>
<organism evidence="1 2">
    <name type="scientific">Stygiolobus caldivivus</name>
    <dbReference type="NCBI Taxonomy" id="2824673"/>
    <lineage>
        <taxon>Archaea</taxon>
        <taxon>Thermoproteota</taxon>
        <taxon>Thermoprotei</taxon>
        <taxon>Sulfolobales</taxon>
        <taxon>Sulfolobaceae</taxon>
        <taxon>Stygiolobus</taxon>
    </lineage>
</organism>
<proteinExistence type="predicted"/>
<dbReference type="Proteomes" id="UP000825123">
    <property type="component" value="Chromosome"/>
</dbReference>
<protein>
    <submittedName>
        <fullName evidence="1">Uncharacterized protein</fullName>
    </submittedName>
</protein>
<gene>
    <name evidence="1" type="ORF">KN1_01670</name>
</gene>
<sequence length="36" mass="4179">MQIEQTYNKAIEIHSDSEVVFSWVGCWIGCWFAGSR</sequence>
<dbReference type="KEGG" id="csty:KN1_01670"/>
<accession>A0A8D5U4D3</accession>
<evidence type="ECO:0000313" key="1">
    <source>
        <dbReference type="EMBL" id="BCU68870.1"/>
    </source>
</evidence>
<keyword evidence="2" id="KW-1185">Reference proteome</keyword>
<reference evidence="1 2" key="1">
    <citation type="submission" date="2021-04" db="EMBL/GenBank/DDBJ databases">
        <title>Complete genome sequence of Stygiolobus sp. KN-1.</title>
        <authorList>
            <person name="Nakamura K."/>
            <person name="Sakai H."/>
            <person name="Kurosawa N."/>
        </authorList>
    </citation>
    <scope>NUCLEOTIDE SEQUENCE [LARGE SCALE GENOMIC DNA]</scope>
    <source>
        <strain evidence="1 2">KN-1</strain>
    </source>
</reference>
<dbReference type="EMBL" id="AP024597">
    <property type="protein sequence ID" value="BCU68870.1"/>
    <property type="molecule type" value="Genomic_DNA"/>
</dbReference>
<evidence type="ECO:0000313" key="2">
    <source>
        <dbReference type="Proteomes" id="UP000825123"/>
    </source>
</evidence>
<name>A0A8D5U4D3_9CREN</name>